<dbReference type="OrthoDB" id="5282017at2759"/>
<dbReference type="AlphaFoldDB" id="A0A0U1M3K1"/>
<reference evidence="1 2" key="1">
    <citation type="submission" date="2015-04" db="EMBL/GenBank/DDBJ databases">
        <authorList>
            <person name="Syromyatnikov M.Y."/>
            <person name="Popov V.N."/>
        </authorList>
    </citation>
    <scope>NUCLEOTIDE SEQUENCE [LARGE SCALE GENOMIC DNA]</scope>
    <source>
        <strain evidence="1">WF-38-12</strain>
    </source>
</reference>
<keyword evidence="2" id="KW-1185">Reference proteome</keyword>
<accession>A0A0U1M3K1</accession>
<proteinExistence type="predicted"/>
<evidence type="ECO:0000313" key="2">
    <source>
        <dbReference type="Proteomes" id="UP000054383"/>
    </source>
</evidence>
<dbReference type="Gene3D" id="2.60.120.620">
    <property type="entry name" value="q2cbj1_9rhob like domain"/>
    <property type="match status" value="1"/>
</dbReference>
<dbReference type="InterPro" id="IPR055091">
    <property type="entry name" value="WelO5-like"/>
</dbReference>
<protein>
    <submittedName>
        <fullName evidence="1">Uncharacterized protein</fullName>
    </submittedName>
</protein>
<dbReference type="Proteomes" id="UP000054383">
    <property type="component" value="Unassembled WGS sequence"/>
</dbReference>
<dbReference type="Pfam" id="PF22814">
    <property type="entry name" value="WelO5"/>
    <property type="match status" value="1"/>
</dbReference>
<sequence>MTSPQWKTTSPVPLTRENFLELLAGQVPLILESEFISSEVSEKVLACLQPKFTPYLHATGPSVDKVGISQFEFQAQSVEDLKTRRGDEKQRYFDEVAKVAHLHDELASQVGANIWAAVVKAIAALVPEYDVDVAKELDGRQYFSGIFRQINNGVPPHCDWCPHDCHTEEWIIRHITCQAVFNLYLTPSRGGATTIYDVQWSPEALEHRDPETYGYARALVDDRPRCRWQPAVGQLCIFNSRNMHEVKPIEEGDPARIAMASFMGILPSEVTGGRPRLMFWS</sequence>
<gene>
    <name evidence="1" type="ORF">PISL3812_06638</name>
</gene>
<organism evidence="1 2">
    <name type="scientific">Talaromyces islandicus</name>
    <name type="common">Penicillium islandicum</name>
    <dbReference type="NCBI Taxonomy" id="28573"/>
    <lineage>
        <taxon>Eukaryota</taxon>
        <taxon>Fungi</taxon>
        <taxon>Dikarya</taxon>
        <taxon>Ascomycota</taxon>
        <taxon>Pezizomycotina</taxon>
        <taxon>Eurotiomycetes</taxon>
        <taxon>Eurotiomycetidae</taxon>
        <taxon>Eurotiales</taxon>
        <taxon>Trichocomaceae</taxon>
        <taxon>Talaromyces</taxon>
        <taxon>Talaromyces sect. Islandici</taxon>
    </lineage>
</organism>
<evidence type="ECO:0000313" key="1">
    <source>
        <dbReference type="EMBL" id="CRG89600.1"/>
    </source>
</evidence>
<name>A0A0U1M3K1_TALIS</name>
<dbReference type="EMBL" id="CVMT01000006">
    <property type="protein sequence ID" value="CRG89600.1"/>
    <property type="molecule type" value="Genomic_DNA"/>
</dbReference>
<dbReference type="OMA" id="TPVHCDW"/>